<keyword evidence="3" id="KW-0804">Transcription</keyword>
<evidence type="ECO:0000313" key="5">
    <source>
        <dbReference type="EMBL" id="SSC13640.1"/>
    </source>
</evidence>
<dbReference type="SUPFAM" id="SSF53822">
    <property type="entry name" value="Periplasmic binding protein-like I"/>
    <property type="match status" value="1"/>
</dbReference>
<dbReference type="GO" id="GO:0000976">
    <property type="term" value="F:transcription cis-regulatory region binding"/>
    <property type="evidence" value="ECO:0007669"/>
    <property type="project" value="TreeGrafter"/>
</dbReference>
<dbReference type="InterPro" id="IPR046335">
    <property type="entry name" value="LacI/GalR-like_sensor"/>
</dbReference>
<dbReference type="KEGG" id="minf:MESINF_2200"/>
<dbReference type="GO" id="GO:0003700">
    <property type="term" value="F:DNA-binding transcription factor activity"/>
    <property type="evidence" value="ECO:0007669"/>
    <property type="project" value="TreeGrafter"/>
</dbReference>
<dbReference type="PROSITE" id="PS00356">
    <property type="entry name" value="HTH_LACI_1"/>
    <property type="match status" value="1"/>
</dbReference>
<dbReference type="PANTHER" id="PTHR30146:SF109">
    <property type="entry name" value="HTH-TYPE TRANSCRIPTIONAL REGULATOR GALS"/>
    <property type="match status" value="1"/>
</dbReference>
<organism evidence="5 6">
    <name type="scientific">Mesotoga infera</name>
    <dbReference type="NCBI Taxonomy" id="1236046"/>
    <lineage>
        <taxon>Bacteria</taxon>
        <taxon>Thermotogati</taxon>
        <taxon>Thermotogota</taxon>
        <taxon>Thermotogae</taxon>
        <taxon>Kosmotogales</taxon>
        <taxon>Kosmotogaceae</taxon>
        <taxon>Mesotoga</taxon>
    </lineage>
</organism>
<dbReference type="RefSeq" id="WP_169699766.1">
    <property type="nucleotide sequence ID" value="NZ_LS974202.1"/>
</dbReference>
<dbReference type="Proteomes" id="UP000250796">
    <property type="component" value="Chromosome MESINF"/>
</dbReference>
<keyword evidence="6" id="KW-1185">Reference proteome</keyword>
<evidence type="ECO:0000256" key="3">
    <source>
        <dbReference type="ARBA" id="ARBA00023163"/>
    </source>
</evidence>
<name>A0A7Z7LHH2_9BACT</name>
<sequence length="329" mass="37400">MRKPTIRDVARLSGVGIGTVSRVLNGGSVKPSTKEKVTKAIAKLGYRPSSVARRLAGGRTRRVLFFMPEVRTEFHWRVMKAFDDALDSMNYEMVIYPLFSGRRLERLHNDTTLLRDSDGAVFCTMNMEFLLKRKIDFGKNIVLLESQSEDYDCVYLDNFLGGKYAAQLLLDNGAKEFFTVTFEESNNILATENFEKRLLGFSKTLETSGYRFGKDHAVYTSFFFDTAHEKIADILLNYEKPGIFALADNFALEVLQTASAVKKIPGKDFFLVGYDNQSWTERAGLTTIQQPMEEMGRKAAELIINRIEEPVGYIQPVKFLPFVVRRKTA</sequence>
<evidence type="ECO:0000256" key="2">
    <source>
        <dbReference type="ARBA" id="ARBA00023125"/>
    </source>
</evidence>
<evidence type="ECO:0000256" key="1">
    <source>
        <dbReference type="ARBA" id="ARBA00023015"/>
    </source>
</evidence>
<feature type="domain" description="HTH lacI-type" evidence="4">
    <location>
        <begin position="4"/>
        <end position="57"/>
    </location>
</feature>
<dbReference type="PANTHER" id="PTHR30146">
    <property type="entry name" value="LACI-RELATED TRANSCRIPTIONAL REPRESSOR"/>
    <property type="match status" value="1"/>
</dbReference>
<protein>
    <submittedName>
        <fullName evidence="5">Transcriptional regulator</fullName>
    </submittedName>
</protein>
<dbReference type="AlphaFoldDB" id="A0A7Z7LHH2"/>
<evidence type="ECO:0000313" key="6">
    <source>
        <dbReference type="Proteomes" id="UP000250796"/>
    </source>
</evidence>
<dbReference type="InterPro" id="IPR028082">
    <property type="entry name" value="Peripla_BP_I"/>
</dbReference>
<keyword evidence="2" id="KW-0238">DNA-binding</keyword>
<dbReference type="Gene3D" id="1.10.260.40">
    <property type="entry name" value="lambda repressor-like DNA-binding domains"/>
    <property type="match status" value="1"/>
</dbReference>
<evidence type="ECO:0000259" key="4">
    <source>
        <dbReference type="PROSITE" id="PS50932"/>
    </source>
</evidence>
<dbReference type="Pfam" id="PF00356">
    <property type="entry name" value="LacI"/>
    <property type="match status" value="1"/>
</dbReference>
<dbReference type="EMBL" id="LS974202">
    <property type="protein sequence ID" value="SSC13640.1"/>
    <property type="molecule type" value="Genomic_DNA"/>
</dbReference>
<accession>A0A7Z7LHH2</accession>
<reference evidence="5 6" key="1">
    <citation type="submission" date="2017-01" db="EMBL/GenBank/DDBJ databases">
        <authorList>
            <person name="Erauso G."/>
        </authorList>
    </citation>
    <scope>NUCLEOTIDE SEQUENCE [LARGE SCALE GENOMIC DNA]</scope>
    <source>
        <strain evidence="5">MESINF1</strain>
    </source>
</reference>
<dbReference type="InterPro" id="IPR010982">
    <property type="entry name" value="Lambda_DNA-bd_dom_sf"/>
</dbReference>
<gene>
    <name evidence="5" type="ORF">MESINF_2200</name>
</gene>
<dbReference type="Pfam" id="PF13377">
    <property type="entry name" value="Peripla_BP_3"/>
    <property type="match status" value="1"/>
</dbReference>
<dbReference type="Gene3D" id="3.40.50.2300">
    <property type="match status" value="2"/>
</dbReference>
<dbReference type="InterPro" id="IPR000843">
    <property type="entry name" value="HTH_LacI"/>
</dbReference>
<proteinExistence type="predicted"/>
<dbReference type="SMART" id="SM00354">
    <property type="entry name" value="HTH_LACI"/>
    <property type="match status" value="1"/>
</dbReference>
<dbReference type="SUPFAM" id="SSF47413">
    <property type="entry name" value="lambda repressor-like DNA-binding domains"/>
    <property type="match status" value="1"/>
</dbReference>
<dbReference type="PRINTS" id="PR00036">
    <property type="entry name" value="HTHLACI"/>
</dbReference>
<dbReference type="PROSITE" id="PS50932">
    <property type="entry name" value="HTH_LACI_2"/>
    <property type="match status" value="1"/>
</dbReference>
<dbReference type="CDD" id="cd01392">
    <property type="entry name" value="HTH_LacI"/>
    <property type="match status" value="1"/>
</dbReference>
<keyword evidence="1" id="KW-0805">Transcription regulation</keyword>